<dbReference type="AlphaFoldDB" id="A0AAV7T8I9"/>
<organism evidence="1 2">
    <name type="scientific">Pleurodeles waltl</name>
    <name type="common">Iberian ribbed newt</name>
    <dbReference type="NCBI Taxonomy" id="8319"/>
    <lineage>
        <taxon>Eukaryota</taxon>
        <taxon>Metazoa</taxon>
        <taxon>Chordata</taxon>
        <taxon>Craniata</taxon>
        <taxon>Vertebrata</taxon>
        <taxon>Euteleostomi</taxon>
        <taxon>Amphibia</taxon>
        <taxon>Batrachia</taxon>
        <taxon>Caudata</taxon>
        <taxon>Salamandroidea</taxon>
        <taxon>Salamandridae</taxon>
        <taxon>Pleurodelinae</taxon>
        <taxon>Pleurodeles</taxon>
    </lineage>
</organism>
<proteinExistence type="predicted"/>
<dbReference type="Proteomes" id="UP001066276">
    <property type="component" value="Chromosome 4_1"/>
</dbReference>
<name>A0AAV7T8I9_PLEWA</name>
<protein>
    <submittedName>
        <fullName evidence="1">Uncharacterized protein</fullName>
    </submittedName>
</protein>
<reference evidence="1" key="1">
    <citation type="journal article" date="2022" name="bioRxiv">
        <title>Sequencing and chromosome-scale assembly of the giantPleurodeles waltlgenome.</title>
        <authorList>
            <person name="Brown T."/>
            <person name="Elewa A."/>
            <person name="Iarovenko S."/>
            <person name="Subramanian E."/>
            <person name="Araus A.J."/>
            <person name="Petzold A."/>
            <person name="Susuki M."/>
            <person name="Suzuki K.-i.T."/>
            <person name="Hayashi T."/>
            <person name="Toyoda A."/>
            <person name="Oliveira C."/>
            <person name="Osipova E."/>
            <person name="Leigh N.D."/>
            <person name="Simon A."/>
            <person name="Yun M.H."/>
        </authorList>
    </citation>
    <scope>NUCLEOTIDE SEQUENCE</scope>
    <source>
        <strain evidence="1">20211129_DDA</strain>
        <tissue evidence="1">Liver</tissue>
    </source>
</reference>
<evidence type="ECO:0000313" key="2">
    <source>
        <dbReference type="Proteomes" id="UP001066276"/>
    </source>
</evidence>
<evidence type="ECO:0000313" key="1">
    <source>
        <dbReference type="EMBL" id="KAJ1172649.1"/>
    </source>
</evidence>
<accession>A0AAV7T8I9</accession>
<gene>
    <name evidence="1" type="ORF">NDU88_004493</name>
</gene>
<dbReference type="EMBL" id="JANPWB010000007">
    <property type="protein sequence ID" value="KAJ1172649.1"/>
    <property type="molecule type" value="Genomic_DNA"/>
</dbReference>
<comment type="caution">
    <text evidence="1">The sequence shown here is derived from an EMBL/GenBank/DDBJ whole genome shotgun (WGS) entry which is preliminary data.</text>
</comment>
<keyword evidence="2" id="KW-1185">Reference proteome</keyword>
<sequence>MVDRVRGAVAAKKEGGKATLKNGFGQVAYSLRSTKKNKKRAEVEGLDSIQKQFTVRNKVEQTSSISKRKLTFNSVIKSWVRNVSEVTFETRGITGSGFRFRVQVSAPERGSRAPHTARTHREELGCTNSVEDQLHLDTSLKKEVARWYQLIMDTIDGEFTLPKEVWKECLPEPHFKDL</sequence>